<dbReference type="EMBL" id="BAABCY010000053">
    <property type="protein sequence ID" value="GAA3569886.1"/>
    <property type="molecule type" value="Genomic_DNA"/>
</dbReference>
<sequence>MFGINNRRFHTSSFRDPSGYIFWDKNVLKRVVNAIYFKQYKALKASGFYTKLFESKLLIPHKELLEAETEIIIQPERISFITYPYEWSFNQYKEAALLTLKLQAYCLKHNFSLKDASAFNVAFHKGIAIFIDTLSFDFYNDNEPWRGFRQFIMHFLGPLVLAHYHGAQALKLMSNFIDGIPVKMLASMLPFKTKLNPVLYSNIHLLAKFEDKHSDSYSGNAQKSFLSKKGQLNMIESLYNYIKELSLKETSEWQDYYNKTNYTEDAFKLKSNLINKWVSILKAKTLIDIGGNDGTFTRGIDSKIEQALVCDVDNNAVDFNYTIVRDNKERHILPFVLDVLNPSAAIGFNNEERQSFIERIKKFAPDVTLALALIHHMSLSGNVTFDMSANFFASFSKYLIIEFPKREDSWVQRLLKTKGAFEAHFEFYNIQNFEKHYTNYFDVVEKQPIHNSERVLYFLKLKTHDV</sequence>
<evidence type="ECO:0000313" key="1">
    <source>
        <dbReference type="EMBL" id="GAA3569886.1"/>
    </source>
</evidence>
<dbReference type="RefSeq" id="WP_345005789.1">
    <property type="nucleotide sequence ID" value="NZ_BAABCY010000053.1"/>
</dbReference>
<protein>
    <submittedName>
        <fullName evidence="1">Nodulation protein NoeA</fullName>
    </submittedName>
</protein>
<proteinExistence type="predicted"/>
<keyword evidence="2" id="KW-1185">Reference proteome</keyword>
<comment type="caution">
    <text evidence="1">The sequence shown here is derived from an EMBL/GenBank/DDBJ whole genome shotgun (WGS) entry which is preliminary data.</text>
</comment>
<evidence type="ECO:0000313" key="2">
    <source>
        <dbReference type="Proteomes" id="UP001500954"/>
    </source>
</evidence>
<organism evidence="1 2">
    <name type="scientific">Snuella lapsa</name>
    <dbReference type="NCBI Taxonomy" id="870481"/>
    <lineage>
        <taxon>Bacteria</taxon>
        <taxon>Pseudomonadati</taxon>
        <taxon>Bacteroidota</taxon>
        <taxon>Flavobacteriia</taxon>
        <taxon>Flavobacteriales</taxon>
        <taxon>Flavobacteriaceae</taxon>
        <taxon>Snuella</taxon>
    </lineage>
</organism>
<gene>
    <name evidence="1" type="primary">noeA</name>
    <name evidence="1" type="ORF">GCM10022395_19400</name>
</gene>
<reference evidence="2" key="1">
    <citation type="journal article" date="2019" name="Int. J. Syst. Evol. Microbiol.">
        <title>The Global Catalogue of Microorganisms (GCM) 10K type strain sequencing project: providing services to taxonomists for standard genome sequencing and annotation.</title>
        <authorList>
            <consortium name="The Broad Institute Genomics Platform"/>
            <consortium name="The Broad Institute Genome Sequencing Center for Infectious Disease"/>
            <person name="Wu L."/>
            <person name="Ma J."/>
        </authorList>
    </citation>
    <scope>NUCLEOTIDE SEQUENCE [LARGE SCALE GENOMIC DNA]</scope>
    <source>
        <strain evidence="2">JCM 17111</strain>
    </source>
</reference>
<name>A0ABP6XP00_9FLAO</name>
<accession>A0ABP6XP00</accession>
<dbReference type="Proteomes" id="UP001500954">
    <property type="component" value="Unassembled WGS sequence"/>
</dbReference>